<name>A0A7T8GU19_CALRO</name>
<dbReference type="AlphaFoldDB" id="A0A7T8GU19"/>
<organism evidence="1 2">
    <name type="scientific">Caligus rogercresseyi</name>
    <name type="common">Sea louse</name>
    <dbReference type="NCBI Taxonomy" id="217165"/>
    <lineage>
        <taxon>Eukaryota</taxon>
        <taxon>Metazoa</taxon>
        <taxon>Ecdysozoa</taxon>
        <taxon>Arthropoda</taxon>
        <taxon>Crustacea</taxon>
        <taxon>Multicrustacea</taxon>
        <taxon>Hexanauplia</taxon>
        <taxon>Copepoda</taxon>
        <taxon>Siphonostomatoida</taxon>
        <taxon>Caligidae</taxon>
        <taxon>Caligus</taxon>
    </lineage>
</organism>
<reference evidence="2" key="1">
    <citation type="submission" date="2021-01" db="EMBL/GenBank/DDBJ databases">
        <title>Caligus Genome Assembly.</title>
        <authorList>
            <person name="Gallardo-Escarate C."/>
        </authorList>
    </citation>
    <scope>NUCLEOTIDE SEQUENCE [LARGE SCALE GENOMIC DNA]</scope>
</reference>
<sequence length="97" mass="10500">EFAHGLLSVVSGETLLRGIDEPQCVPSGMSQSKTVPAFGQPCAVQPDRISQASVRRATYILYKLKNRATRGLQLDKGAAPPYDPPPRAFVTLSKVTF</sequence>
<keyword evidence="2" id="KW-1185">Reference proteome</keyword>
<evidence type="ECO:0000313" key="2">
    <source>
        <dbReference type="Proteomes" id="UP000595437"/>
    </source>
</evidence>
<accession>A0A7T8GU19</accession>
<gene>
    <name evidence="1" type="ORF">FKW44_018179</name>
</gene>
<feature type="non-terminal residue" evidence="1">
    <location>
        <position position="1"/>
    </location>
</feature>
<protein>
    <submittedName>
        <fullName evidence="1">Uncharacterized protein</fullName>
    </submittedName>
</protein>
<proteinExistence type="predicted"/>
<evidence type="ECO:0000313" key="1">
    <source>
        <dbReference type="EMBL" id="QQP37787.1"/>
    </source>
</evidence>
<dbReference type="EMBL" id="CP045901">
    <property type="protein sequence ID" value="QQP37787.1"/>
    <property type="molecule type" value="Genomic_DNA"/>
</dbReference>
<dbReference type="Proteomes" id="UP000595437">
    <property type="component" value="Chromosome 12"/>
</dbReference>